<dbReference type="OrthoDB" id="407432at2759"/>
<dbReference type="GO" id="GO:1990817">
    <property type="term" value="F:poly(A) RNA polymerase activity"/>
    <property type="evidence" value="ECO:0007669"/>
    <property type="project" value="UniProtKB-EC"/>
</dbReference>
<dbReference type="CDD" id="cd05402">
    <property type="entry name" value="NT_PAP_TUTase"/>
    <property type="match status" value="1"/>
</dbReference>
<evidence type="ECO:0000256" key="4">
    <source>
        <dbReference type="ARBA" id="ARBA00008593"/>
    </source>
</evidence>
<feature type="compositionally biased region" description="Polar residues" evidence="10">
    <location>
        <begin position="874"/>
        <end position="884"/>
    </location>
</feature>
<dbReference type="EC" id="2.7.7.19" evidence="5"/>
<evidence type="ECO:0000259" key="12">
    <source>
        <dbReference type="Pfam" id="PF22600"/>
    </source>
</evidence>
<evidence type="ECO:0000256" key="7">
    <source>
        <dbReference type="ARBA" id="ARBA00022679"/>
    </source>
</evidence>
<dbReference type="GO" id="GO:0005737">
    <property type="term" value="C:cytoplasm"/>
    <property type="evidence" value="ECO:0007669"/>
    <property type="project" value="UniProtKB-SubCell"/>
</dbReference>
<feature type="domain" description="PAP-associated" evidence="11">
    <location>
        <begin position="277"/>
        <end position="340"/>
    </location>
</feature>
<evidence type="ECO:0000256" key="6">
    <source>
        <dbReference type="ARBA" id="ARBA00022490"/>
    </source>
</evidence>
<proteinExistence type="inferred from homology"/>
<dbReference type="EMBL" id="MU150233">
    <property type="protein sequence ID" value="KAF9468237.1"/>
    <property type="molecule type" value="Genomic_DNA"/>
</dbReference>
<protein>
    <recommendedName>
        <fullName evidence="5">polynucleotide adenylyltransferase</fullName>
        <ecNumber evidence="5">2.7.7.19</ecNumber>
    </recommendedName>
</protein>
<evidence type="ECO:0000256" key="8">
    <source>
        <dbReference type="ARBA" id="ARBA00022723"/>
    </source>
</evidence>
<name>A0A9P5YG03_9AGAR</name>
<gene>
    <name evidence="13" type="ORF">BDZ94DRAFT_1246261</name>
</gene>
<reference evidence="13" key="1">
    <citation type="submission" date="2020-11" db="EMBL/GenBank/DDBJ databases">
        <authorList>
            <consortium name="DOE Joint Genome Institute"/>
            <person name="Ahrendt S."/>
            <person name="Riley R."/>
            <person name="Andreopoulos W."/>
            <person name="Labutti K."/>
            <person name="Pangilinan J."/>
            <person name="Ruiz-Duenas F.J."/>
            <person name="Barrasa J.M."/>
            <person name="Sanchez-Garcia M."/>
            <person name="Camarero S."/>
            <person name="Miyauchi S."/>
            <person name="Serrano A."/>
            <person name="Linde D."/>
            <person name="Babiker R."/>
            <person name="Drula E."/>
            <person name="Ayuso-Fernandez I."/>
            <person name="Pacheco R."/>
            <person name="Padilla G."/>
            <person name="Ferreira P."/>
            <person name="Barriuso J."/>
            <person name="Kellner H."/>
            <person name="Castanera R."/>
            <person name="Alfaro M."/>
            <person name="Ramirez L."/>
            <person name="Pisabarro A.G."/>
            <person name="Kuo A."/>
            <person name="Tritt A."/>
            <person name="Lipzen A."/>
            <person name="He G."/>
            <person name="Yan M."/>
            <person name="Ng V."/>
            <person name="Cullen D."/>
            <person name="Martin F."/>
            <person name="Rosso M.-N."/>
            <person name="Henrissat B."/>
            <person name="Hibbett D."/>
            <person name="Martinez A.T."/>
            <person name="Grigoriev I.V."/>
        </authorList>
    </citation>
    <scope>NUCLEOTIDE SEQUENCE</scope>
    <source>
        <strain evidence="13">CBS 247.69</strain>
    </source>
</reference>
<keyword evidence="9" id="KW-0460">Magnesium</keyword>
<feature type="compositionally biased region" description="Polar residues" evidence="10">
    <location>
        <begin position="715"/>
        <end position="727"/>
    </location>
</feature>
<dbReference type="Pfam" id="PF22600">
    <property type="entry name" value="MTPAP-like_central"/>
    <property type="match status" value="1"/>
</dbReference>
<comment type="subcellular location">
    <subcellularLocation>
        <location evidence="3">Cytoplasm</location>
    </subcellularLocation>
</comment>
<feature type="region of interest" description="Disordered" evidence="10">
    <location>
        <begin position="395"/>
        <end position="472"/>
    </location>
</feature>
<feature type="domain" description="Poly(A) RNA polymerase mitochondrial-like central palm" evidence="12">
    <location>
        <begin position="42"/>
        <end position="179"/>
    </location>
</feature>
<feature type="compositionally biased region" description="Low complexity" evidence="10">
    <location>
        <begin position="606"/>
        <end position="622"/>
    </location>
</feature>
<organism evidence="13 14">
    <name type="scientific">Collybia nuda</name>
    <dbReference type="NCBI Taxonomy" id="64659"/>
    <lineage>
        <taxon>Eukaryota</taxon>
        <taxon>Fungi</taxon>
        <taxon>Dikarya</taxon>
        <taxon>Basidiomycota</taxon>
        <taxon>Agaricomycotina</taxon>
        <taxon>Agaricomycetes</taxon>
        <taxon>Agaricomycetidae</taxon>
        <taxon>Agaricales</taxon>
        <taxon>Tricholomatineae</taxon>
        <taxon>Clitocybaceae</taxon>
        <taxon>Collybia</taxon>
    </lineage>
</organism>
<evidence type="ECO:0000256" key="5">
    <source>
        <dbReference type="ARBA" id="ARBA00012388"/>
    </source>
</evidence>
<comment type="cofactor">
    <cofactor evidence="1">
        <name>Mn(2+)</name>
        <dbReference type="ChEBI" id="CHEBI:29035"/>
    </cofactor>
</comment>
<dbReference type="Gene3D" id="1.10.1410.10">
    <property type="match status" value="1"/>
</dbReference>
<keyword evidence="7" id="KW-0808">Transferase</keyword>
<evidence type="ECO:0000256" key="1">
    <source>
        <dbReference type="ARBA" id="ARBA00001936"/>
    </source>
</evidence>
<feature type="compositionally biased region" description="Pro residues" evidence="10">
    <location>
        <begin position="826"/>
        <end position="835"/>
    </location>
</feature>
<accession>A0A9P5YG03</accession>
<dbReference type="InterPro" id="IPR054708">
    <property type="entry name" value="MTPAP-like_central"/>
</dbReference>
<feature type="compositionally biased region" description="Polar residues" evidence="10">
    <location>
        <begin position="525"/>
        <end position="540"/>
    </location>
</feature>
<comment type="caution">
    <text evidence="13">The sequence shown here is derived from an EMBL/GenBank/DDBJ whole genome shotgun (WGS) entry which is preliminary data.</text>
</comment>
<dbReference type="InterPro" id="IPR043519">
    <property type="entry name" value="NT_sf"/>
</dbReference>
<dbReference type="SUPFAM" id="SSF81301">
    <property type="entry name" value="Nucleotidyltransferase"/>
    <property type="match status" value="1"/>
</dbReference>
<feature type="compositionally biased region" description="Polar residues" evidence="10">
    <location>
        <begin position="754"/>
        <end position="772"/>
    </location>
</feature>
<evidence type="ECO:0000256" key="3">
    <source>
        <dbReference type="ARBA" id="ARBA00004496"/>
    </source>
</evidence>
<evidence type="ECO:0000313" key="13">
    <source>
        <dbReference type="EMBL" id="KAF9468237.1"/>
    </source>
</evidence>
<keyword evidence="14" id="KW-1185">Reference proteome</keyword>
<dbReference type="SUPFAM" id="SSF81631">
    <property type="entry name" value="PAP/OAS1 substrate-binding domain"/>
    <property type="match status" value="1"/>
</dbReference>
<evidence type="ECO:0000256" key="10">
    <source>
        <dbReference type="SAM" id="MobiDB-lite"/>
    </source>
</evidence>
<evidence type="ECO:0000313" key="14">
    <source>
        <dbReference type="Proteomes" id="UP000807353"/>
    </source>
</evidence>
<feature type="region of interest" description="Disordered" evidence="10">
    <location>
        <begin position="691"/>
        <end position="884"/>
    </location>
</feature>
<feature type="compositionally biased region" description="Low complexity" evidence="10">
    <location>
        <begin position="803"/>
        <end position="825"/>
    </location>
</feature>
<dbReference type="GO" id="GO:0031123">
    <property type="term" value="P:RNA 3'-end processing"/>
    <property type="evidence" value="ECO:0007669"/>
    <property type="project" value="TreeGrafter"/>
</dbReference>
<evidence type="ECO:0000259" key="11">
    <source>
        <dbReference type="Pfam" id="PF03828"/>
    </source>
</evidence>
<dbReference type="Proteomes" id="UP000807353">
    <property type="component" value="Unassembled WGS sequence"/>
</dbReference>
<dbReference type="GO" id="GO:0046872">
    <property type="term" value="F:metal ion binding"/>
    <property type="evidence" value="ECO:0007669"/>
    <property type="project" value="UniProtKB-KW"/>
</dbReference>
<dbReference type="InterPro" id="IPR002058">
    <property type="entry name" value="PAP_assoc"/>
</dbReference>
<dbReference type="Pfam" id="PF03828">
    <property type="entry name" value="PAP_assoc"/>
    <property type="match status" value="1"/>
</dbReference>
<evidence type="ECO:0000256" key="9">
    <source>
        <dbReference type="ARBA" id="ARBA00022842"/>
    </source>
</evidence>
<dbReference type="PANTHER" id="PTHR12271">
    <property type="entry name" value="POLY A POLYMERASE CID PAP -RELATED"/>
    <property type="match status" value="1"/>
</dbReference>
<dbReference type="GO" id="GO:0010605">
    <property type="term" value="P:negative regulation of macromolecule metabolic process"/>
    <property type="evidence" value="ECO:0007669"/>
    <property type="project" value="UniProtKB-ARBA"/>
</dbReference>
<keyword evidence="6" id="KW-0963">Cytoplasm</keyword>
<feature type="region of interest" description="Disordered" evidence="10">
    <location>
        <begin position="565"/>
        <end position="622"/>
    </location>
</feature>
<feature type="region of interest" description="Disordered" evidence="10">
    <location>
        <begin position="653"/>
        <end position="674"/>
    </location>
</feature>
<evidence type="ECO:0000256" key="2">
    <source>
        <dbReference type="ARBA" id="ARBA00001946"/>
    </source>
</evidence>
<feature type="compositionally biased region" description="Low complexity" evidence="10">
    <location>
        <begin position="728"/>
        <end position="746"/>
    </location>
</feature>
<comment type="similarity">
    <text evidence="4">Belongs to the DNA polymerase type-B-like family.</text>
</comment>
<sequence length="884" mass="97793">MAYTQTMSPQVIHHHYREVHAPVTPPNQRRLAQKLRFFTDLSQCLFDFVIQLLPTTEELAVKEDVRRLLERLIRTIEPDSRLLSFGSTANGFSLRNSDMDLCCLIDSKERLSATDLVTMLGDLLERETKFHVKPLPHARIPIVKLSLDPSPGLPLGIACDIGFENRLALENTRLLMCYAMIDPTRVRTMVLFLKVWSKRRKINSPYKGTLSSYGYVLLVIYFLVHVKNPPVLPNLQQMPPLRPISKEETHLGGYNTWFFDDIELLRQRWHSENVETVAELLIDFFRYYSRDFSYNTGVASIRAGLLKKDTKGWQNNLSSGGFNDLRERNRLCIEDPFEVDYNVARCVTKDGLYTIRGEFMRAARVLASRPERAIVALAELCEERKEEDLISAPPYVAPKVSAPPPQTPYTVGSQSMRPKGASQGERLSPPTKFFEPGPRQFVPQVSNRPPPEHMAPKRGKWTSPPPAEAPSVDHTLFENQLDMGLELATSSTEAREKEAAYNSSSSNSEFLTDEDRSDTAESDDVTSVRSFTEGANQISSGGLRRPSWYTQDTVVRVPQSALNSPIAVGRGRHPRIPDKHFETSPIPPLRQTHEVFPSSSRSEYSPRLIPGPLRRGPSWPYNSPLGVSVPLPPSPDSPLDPNFTEPSTVFYQTTVPRSPRPNVLYPNPGSHSSILSQYQSHQYRNLNSVPPDIFPANLPPSLTSMNPRVHAGLTDRSSTGPETPTPASYSSMHSHSHTLSSTTITAPTPPPNVSKFSPTIHNSSALNPTVHQSRSRSHLRSRSPSPAHGQFVVSHNGASSPQPSATSNGSSPAPSSATSSSRSPSPHSPSPPPTAIPIKGKENMGYSPSFTTAKIHGGSPEPPPGVPAGISEVSLESRSPNVNT</sequence>
<keyword evidence="8" id="KW-0479">Metal-binding</keyword>
<dbReference type="Gene3D" id="3.30.460.10">
    <property type="entry name" value="Beta Polymerase, domain 2"/>
    <property type="match status" value="1"/>
</dbReference>
<dbReference type="AlphaFoldDB" id="A0A9P5YG03"/>
<feature type="region of interest" description="Disordered" evidence="10">
    <location>
        <begin position="485"/>
        <end position="545"/>
    </location>
</feature>
<dbReference type="PANTHER" id="PTHR12271:SF40">
    <property type="entry name" value="POLY(A) RNA POLYMERASE GLD2"/>
    <property type="match status" value="1"/>
</dbReference>
<comment type="cofactor">
    <cofactor evidence="2">
        <name>Mg(2+)</name>
        <dbReference type="ChEBI" id="CHEBI:18420"/>
    </cofactor>
</comment>